<dbReference type="Proteomes" id="UP000076532">
    <property type="component" value="Unassembled WGS sequence"/>
</dbReference>
<accession>A0A166E0M2</accession>
<evidence type="ECO:0000313" key="1">
    <source>
        <dbReference type="EMBL" id="KZP15268.1"/>
    </source>
</evidence>
<evidence type="ECO:0000313" key="2">
    <source>
        <dbReference type="Proteomes" id="UP000076532"/>
    </source>
</evidence>
<feature type="non-terminal residue" evidence="1">
    <location>
        <position position="295"/>
    </location>
</feature>
<dbReference type="OrthoDB" id="3059014at2759"/>
<sequence>MHGRGPGAELRASPLASFTTPGPFWCQAACLGGPRYARSIKSFRAGIFHEVYSWGETNPLEHREAVIRCRDWVGVITDGDLYFAYPDSDFPQGDVIRILPAGRLLVFDSMEVKIYDIPPFRTVLVPDQHHGPVPVSTPIYAVLLPGNRLVSAKVSSILVQPLGTYSLVACTNAGILAVTLSPTASHIRVLFTLPDEPAHAHDTQLTDVQMGWRRAYIQYYDDALAVSYHARQHIVQPIQPIQPITDAADSCAFRRVMIPNDPGYPSMMDESSGRVVMKKSKSSLVVYYYSLYDAN</sequence>
<protein>
    <submittedName>
        <fullName evidence="1">Uncharacterized protein</fullName>
    </submittedName>
</protein>
<organism evidence="1 2">
    <name type="scientific">Athelia psychrophila</name>
    <dbReference type="NCBI Taxonomy" id="1759441"/>
    <lineage>
        <taxon>Eukaryota</taxon>
        <taxon>Fungi</taxon>
        <taxon>Dikarya</taxon>
        <taxon>Basidiomycota</taxon>
        <taxon>Agaricomycotina</taxon>
        <taxon>Agaricomycetes</taxon>
        <taxon>Agaricomycetidae</taxon>
        <taxon>Atheliales</taxon>
        <taxon>Atheliaceae</taxon>
        <taxon>Athelia</taxon>
    </lineage>
</organism>
<reference evidence="1 2" key="1">
    <citation type="journal article" date="2016" name="Mol. Biol. Evol.">
        <title>Comparative Genomics of Early-Diverging Mushroom-Forming Fungi Provides Insights into the Origins of Lignocellulose Decay Capabilities.</title>
        <authorList>
            <person name="Nagy L.G."/>
            <person name="Riley R."/>
            <person name="Tritt A."/>
            <person name="Adam C."/>
            <person name="Daum C."/>
            <person name="Floudas D."/>
            <person name="Sun H."/>
            <person name="Yadav J.S."/>
            <person name="Pangilinan J."/>
            <person name="Larsson K.H."/>
            <person name="Matsuura K."/>
            <person name="Barry K."/>
            <person name="Labutti K."/>
            <person name="Kuo R."/>
            <person name="Ohm R.A."/>
            <person name="Bhattacharya S.S."/>
            <person name="Shirouzu T."/>
            <person name="Yoshinaga Y."/>
            <person name="Martin F.M."/>
            <person name="Grigoriev I.V."/>
            <person name="Hibbett D.S."/>
        </authorList>
    </citation>
    <scope>NUCLEOTIDE SEQUENCE [LARGE SCALE GENOMIC DNA]</scope>
    <source>
        <strain evidence="1 2">CBS 109695</strain>
    </source>
</reference>
<dbReference type="EMBL" id="KV417606">
    <property type="protein sequence ID" value="KZP15268.1"/>
    <property type="molecule type" value="Genomic_DNA"/>
</dbReference>
<proteinExistence type="predicted"/>
<name>A0A166E0M2_9AGAM</name>
<dbReference type="AlphaFoldDB" id="A0A166E0M2"/>
<gene>
    <name evidence="1" type="ORF">FIBSPDRAFT_867356</name>
</gene>
<keyword evidence="2" id="KW-1185">Reference proteome</keyword>